<dbReference type="PANTHER" id="PTHR12537">
    <property type="entry name" value="RNA BINDING PROTEIN PUMILIO-RELATED"/>
    <property type="match status" value="1"/>
</dbReference>
<dbReference type="SUPFAM" id="SSF48371">
    <property type="entry name" value="ARM repeat"/>
    <property type="match status" value="1"/>
</dbReference>
<dbReference type="PROSITE" id="PS50303">
    <property type="entry name" value="PUM_HD"/>
    <property type="match status" value="1"/>
</dbReference>
<keyword evidence="6" id="KW-1185">Reference proteome</keyword>
<sequence length="572" mass="63852">MSSDEETITTLYLRRQNILKQLSEVNNEIRTAEQQINEKSNNNETRRVEELVVKFGGDDDRESYLLDFCMRDANGLREAIRYVDALKALKECTSDDEVNRKKHLSRNTFVHAMIARSGELMVDANGSELIQHALGMLKSGGKVAPVLYSTDYIAASESDLSEFLLLLEVLKDKIPQICCDTNGSRAMQKVFDSLKSLEEVEFSAQCFSECIIELCKDIDGNHAVSRLLAAARGTPLWESGAAGDDSSSKLAHIHQLLYGKFPESCVDVCGNRHGCCVIQKCLQWAPEPYFSTLMDTIVHDTIKLVHDPFGNYVIQFILDHEQELSQRSSTGSEGADYTNRIIRQMLHNVAALSCNKFCSNVIEKCLKSATPDVRQLLVDELTDPQILPKLLTDSFANYVIQTAIVTSTEEKQFTQLRDSIMPLQRMLKNSPHGVKVESKLVRQQRELARKNGNQKNKKRWAQPAPQVMEKGMHEGFIGTHILPGMAGIPTIVGTDEFGGPALSLPGVAKEAVPIMTPTQYMPLMLPGQQTLIGLPQGYPQQQFPMDIMKGGNIWDPQQGFTLLHHPESKKGT</sequence>
<dbReference type="InterPro" id="IPR016024">
    <property type="entry name" value="ARM-type_fold"/>
</dbReference>
<dbReference type="Proteomes" id="UP000195570">
    <property type="component" value="Unassembled WGS sequence"/>
</dbReference>
<reference evidence="5" key="1">
    <citation type="submission" date="2016-09" db="EMBL/GenBank/DDBJ databases">
        <authorList>
            <person name="Hebert L."/>
            <person name="Moumen B."/>
        </authorList>
    </citation>
    <scope>NUCLEOTIDE SEQUENCE [LARGE SCALE GENOMIC DNA]</scope>
    <source>
        <strain evidence="5">OVI</strain>
    </source>
</reference>
<feature type="repeat" description="Pumilio" evidence="2">
    <location>
        <begin position="296"/>
        <end position="331"/>
    </location>
</feature>
<comment type="caution">
    <text evidence="5">The sequence shown here is derived from an EMBL/GenBank/DDBJ whole genome shotgun (WGS) entry which is preliminary data.</text>
</comment>
<evidence type="ECO:0000313" key="5">
    <source>
        <dbReference type="EMBL" id="SCU67415.1"/>
    </source>
</evidence>
<feature type="repeat" description="Pumilio" evidence="2">
    <location>
        <begin position="380"/>
        <end position="418"/>
    </location>
</feature>
<dbReference type="GeneID" id="92381335"/>
<dbReference type="VEuPathDB" id="TriTrypDB:TEOVI_000740100"/>
<dbReference type="Gene3D" id="1.25.10.10">
    <property type="entry name" value="Leucine-rich Repeat Variant"/>
    <property type="match status" value="1"/>
</dbReference>
<gene>
    <name evidence="5" type="ORF">TEOVI_000740100</name>
</gene>
<dbReference type="GO" id="GO:0010608">
    <property type="term" value="P:post-transcriptional regulation of gene expression"/>
    <property type="evidence" value="ECO:0007669"/>
    <property type="project" value="TreeGrafter"/>
</dbReference>
<dbReference type="InterPro" id="IPR011989">
    <property type="entry name" value="ARM-like"/>
</dbReference>
<dbReference type="PROSITE" id="PS50302">
    <property type="entry name" value="PUM"/>
    <property type="match status" value="4"/>
</dbReference>
<organism evidence="5 6">
    <name type="scientific">Trypanosoma equiperdum</name>
    <dbReference type="NCBI Taxonomy" id="5694"/>
    <lineage>
        <taxon>Eukaryota</taxon>
        <taxon>Discoba</taxon>
        <taxon>Euglenozoa</taxon>
        <taxon>Kinetoplastea</taxon>
        <taxon>Metakinetoplastina</taxon>
        <taxon>Trypanosomatida</taxon>
        <taxon>Trypanosomatidae</taxon>
        <taxon>Trypanosoma</taxon>
    </lineage>
</organism>
<dbReference type="RefSeq" id="XP_067078734.1">
    <property type="nucleotide sequence ID" value="XM_067222633.1"/>
</dbReference>
<dbReference type="AlphaFoldDB" id="A0A1G4I6F8"/>
<dbReference type="SMART" id="SM00025">
    <property type="entry name" value="Pumilio"/>
    <property type="match status" value="6"/>
</dbReference>
<evidence type="ECO:0000256" key="3">
    <source>
        <dbReference type="SAM" id="Coils"/>
    </source>
</evidence>
<dbReference type="PANTHER" id="PTHR12537:SF13">
    <property type="entry name" value="PUMILIO HOMOLOGY DOMAIN FAMILY MEMBER 4"/>
    <property type="match status" value="1"/>
</dbReference>
<keyword evidence="3" id="KW-0175">Coiled coil</keyword>
<keyword evidence="1" id="KW-0677">Repeat</keyword>
<feature type="coiled-coil region" evidence="3">
    <location>
        <begin position="15"/>
        <end position="42"/>
    </location>
</feature>
<name>A0A1G4I6F8_TRYEQ</name>
<dbReference type="Pfam" id="PF00806">
    <property type="entry name" value="PUF"/>
    <property type="match status" value="5"/>
</dbReference>
<dbReference type="EMBL" id="CZPT02000739">
    <property type="protein sequence ID" value="SCU67415.1"/>
    <property type="molecule type" value="Genomic_DNA"/>
</dbReference>
<evidence type="ECO:0000259" key="4">
    <source>
        <dbReference type="PROSITE" id="PS50303"/>
    </source>
</evidence>
<dbReference type="InterPro" id="IPR033133">
    <property type="entry name" value="PUM-HD"/>
</dbReference>
<dbReference type="InterPro" id="IPR001313">
    <property type="entry name" value="Pumilio_RNA-bd_rpt"/>
</dbReference>
<feature type="repeat" description="Pumilio" evidence="2">
    <location>
        <begin position="260"/>
        <end position="295"/>
    </location>
</feature>
<dbReference type="GO" id="GO:0005737">
    <property type="term" value="C:cytoplasm"/>
    <property type="evidence" value="ECO:0007669"/>
    <property type="project" value="TreeGrafter"/>
</dbReference>
<dbReference type="GO" id="GO:0003729">
    <property type="term" value="F:mRNA binding"/>
    <property type="evidence" value="ECO:0007669"/>
    <property type="project" value="TreeGrafter"/>
</dbReference>
<evidence type="ECO:0000313" key="6">
    <source>
        <dbReference type="Proteomes" id="UP000195570"/>
    </source>
</evidence>
<feature type="domain" description="PUM-HD" evidence="4">
    <location>
        <begin position="43"/>
        <end position="444"/>
    </location>
</feature>
<accession>A0A1G4I6F8</accession>
<proteinExistence type="predicted"/>
<evidence type="ECO:0000256" key="1">
    <source>
        <dbReference type="ARBA" id="ARBA00022737"/>
    </source>
</evidence>
<dbReference type="FunFam" id="1.25.10.10:FF:000617">
    <property type="entry name" value="PUF1, putative"/>
    <property type="match status" value="1"/>
</dbReference>
<protein>
    <submittedName>
        <fullName evidence="5">Pumillo RNA binding protein PUF1, putative</fullName>
    </submittedName>
</protein>
<evidence type="ECO:0000256" key="2">
    <source>
        <dbReference type="PROSITE-ProRule" id="PRU00317"/>
    </source>
</evidence>
<feature type="repeat" description="Pumilio" evidence="2">
    <location>
        <begin position="344"/>
        <end position="379"/>
    </location>
</feature>